<comment type="similarity">
    <text evidence="2">Belongs to the NPC2 family.</text>
</comment>
<evidence type="ECO:0000259" key="5">
    <source>
        <dbReference type="SMART" id="SM00737"/>
    </source>
</evidence>
<feature type="chain" id="PRO_5033954387" evidence="4">
    <location>
        <begin position="22"/>
        <end position="153"/>
    </location>
</feature>
<dbReference type="SUPFAM" id="SSF81296">
    <property type="entry name" value="E set domains"/>
    <property type="match status" value="1"/>
</dbReference>
<dbReference type="InterPro" id="IPR039670">
    <property type="entry name" value="NPC2-like"/>
</dbReference>
<evidence type="ECO:0000256" key="1">
    <source>
        <dbReference type="ARBA" id="ARBA00004613"/>
    </source>
</evidence>
<comment type="subcellular location">
    <subcellularLocation>
        <location evidence="1">Secreted</location>
    </subcellularLocation>
</comment>
<evidence type="ECO:0000313" key="6">
    <source>
        <dbReference type="EMBL" id="CAG6519789.1"/>
    </source>
</evidence>
<dbReference type="EMBL" id="HBUE01180207">
    <property type="protein sequence ID" value="CAG6519789.1"/>
    <property type="molecule type" value="Transcribed_RNA"/>
</dbReference>
<dbReference type="FunFam" id="2.60.40.770:FF:000001">
    <property type="entry name" value="NPC intracellular cholesterol transporter 2"/>
    <property type="match status" value="1"/>
</dbReference>
<dbReference type="EMBL" id="HBUE01285812">
    <property type="protein sequence ID" value="CAG6571349.1"/>
    <property type="molecule type" value="Transcribed_RNA"/>
</dbReference>
<evidence type="ECO:0000256" key="4">
    <source>
        <dbReference type="SAM" id="SignalP"/>
    </source>
</evidence>
<dbReference type="Pfam" id="PF02221">
    <property type="entry name" value="E1_DerP2_DerF2"/>
    <property type="match status" value="1"/>
</dbReference>
<keyword evidence="3" id="KW-0964">Secreted</keyword>
<sequence length="153" mass="16531">MKMSKLLLIFVACLIVPSCLGQLEVQKCKKGSVPTKLVIEGCSKAPCTIVNGQNLKFSAEFINPTATNTLKAKVIPRLAGLTIPYELPKEHQDGCQKLNNAKCPLEANQRIEASGDVPVESPVSNVKVNIEFQLHADSGIAVCFKIDAKVVNK</sequence>
<dbReference type="InterPro" id="IPR014756">
    <property type="entry name" value="Ig_E-set"/>
</dbReference>
<dbReference type="GO" id="GO:0015918">
    <property type="term" value="P:sterol transport"/>
    <property type="evidence" value="ECO:0007669"/>
    <property type="project" value="InterPro"/>
</dbReference>
<reference evidence="6" key="1">
    <citation type="submission" date="2021-05" db="EMBL/GenBank/DDBJ databases">
        <authorList>
            <person name="Alioto T."/>
            <person name="Alioto T."/>
            <person name="Gomez Garrido J."/>
        </authorList>
    </citation>
    <scope>NUCLEOTIDE SEQUENCE</scope>
</reference>
<proteinExistence type="inferred from homology"/>
<dbReference type="GO" id="GO:0032934">
    <property type="term" value="F:sterol binding"/>
    <property type="evidence" value="ECO:0007669"/>
    <property type="project" value="InterPro"/>
</dbReference>
<dbReference type="InterPro" id="IPR003172">
    <property type="entry name" value="ML_dom"/>
</dbReference>
<dbReference type="PANTHER" id="PTHR11306">
    <property type="entry name" value="NIEMANN PICK TYPE C2 PROTEIN NPC2-RELATED"/>
    <property type="match status" value="1"/>
</dbReference>
<dbReference type="SMART" id="SM00737">
    <property type="entry name" value="ML"/>
    <property type="match status" value="1"/>
</dbReference>
<evidence type="ECO:0000256" key="2">
    <source>
        <dbReference type="ARBA" id="ARBA00006370"/>
    </source>
</evidence>
<dbReference type="PANTHER" id="PTHR11306:SF36">
    <property type="entry name" value="NIEMANN-PICK TYPE C-2C-RELATED"/>
    <property type="match status" value="1"/>
</dbReference>
<dbReference type="AlphaFoldDB" id="A0A8D8DVP6"/>
<keyword evidence="4" id="KW-0732">Signal</keyword>
<feature type="domain" description="MD-2-related lipid-recognition" evidence="5">
    <location>
        <begin position="25"/>
        <end position="148"/>
    </location>
</feature>
<organism evidence="6">
    <name type="scientific">Culex pipiens</name>
    <name type="common">House mosquito</name>
    <dbReference type="NCBI Taxonomy" id="7175"/>
    <lineage>
        <taxon>Eukaryota</taxon>
        <taxon>Metazoa</taxon>
        <taxon>Ecdysozoa</taxon>
        <taxon>Arthropoda</taxon>
        <taxon>Hexapoda</taxon>
        <taxon>Insecta</taxon>
        <taxon>Pterygota</taxon>
        <taxon>Neoptera</taxon>
        <taxon>Endopterygota</taxon>
        <taxon>Diptera</taxon>
        <taxon>Nematocera</taxon>
        <taxon>Culicoidea</taxon>
        <taxon>Culicidae</taxon>
        <taxon>Culicinae</taxon>
        <taxon>Culicini</taxon>
        <taxon>Culex</taxon>
        <taxon>Culex</taxon>
    </lineage>
</organism>
<dbReference type="GO" id="GO:0005576">
    <property type="term" value="C:extracellular region"/>
    <property type="evidence" value="ECO:0007669"/>
    <property type="project" value="UniProtKB-SubCell"/>
</dbReference>
<dbReference type="Gene3D" id="2.60.40.770">
    <property type="match status" value="1"/>
</dbReference>
<name>A0A8D8DVP6_CULPI</name>
<evidence type="ECO:0000256" key="3">
    <source>
        <dbReference type="ARBA" id="ARBA00022525"/>
    </source>
</evidence>
<feature type="signal peptide" evidence="4">
    <location>
        <begin position="1"/>
        <end position="21"/>
    </location>
</feature>
<accession>A0A8D8DVP6</accession>
<protein>
    <submittedName>
        <fullName evidence="6">Mite group 2 allergen Lep d 2</fullName>
    </submittedName>
</protein>